<dbReference type="PROSITE" id="PS51257">
    <property type="entry name" value="PROKAR_LIPOPROTEIN"/>
    <property type="match status" value="1"/>
</dbReference>
<feature type="chain" id="PRO_5046549001" evidence="2">
    <location>
        <begin position="26"/>
        <end position="823"/>
    </location>
</feature>
<feature type="domain" description="Glycosyl hydrolase family 92 N-terminal" evidence="4">
    <location>
        <begin position="77"/>
        <end position="298"/>
    </location>
</feature>
<organism evidence="5 6">
    <name type="scientific">Burkholderia metallica</name>
    <dbReference type="NCBI Taxonomy" id="488729"/>
    <lineage>
        <taxon>Bacteria</taxon>
        <taxon>Pseudomonadati</taxon>
        <taxon>Pseudomonadota</taxon>
        <taxon>Betaproteobacteria</taxon>
        <taxon>Burkholderiales</taxon>
        <taxon>Burkholderiaceae</taxon>
        <taxon>Burkholderia</taxon>
        <taxon>Burkholderia cepacia complex</taxon>
    </lineage>
</organism>
<keyword evidence="5" id="KW-0326">Glycosidase</keyword>
<dbReference type="InterPro" id="IPR012939">
    <property type="entry name" value="Glyco_hydro_92"/>
</dbReference>
<dbReference type="Gene3D" id="1.20.1610.10">
    <property type="entry name" value="alpha-1,2-mannosidases domains"/>
    <property type="match status" value="1"/>
</dbReference>
<dbReference type="EC" id="3.2.1.-" evidence="5"/>
<dbReference type="Gene3D" id="1.20.1050.60">
    <property type="entry name" value="alpha-1,2-mannosidase"/>
    <property type="match status" value="1"/>
</dbReference>
<name>A0ABT8PH26_9BURK</name>
<gene>
    <name evidence="5" type="ORF">QZM52_24390</name>
</gene>
<dbReference type="PANTHER" id="PTHR12143">
    <property type="entry name" value="PEPTIDE N-GLYCANASE PNGASE -RELATED"/>
    <property type="match status" value="1"/>
</dbReference>
<dbReference type="InterPro" id="IPR041371">
    <property type="entry name" value="GH92_N"/>
</dbReference>
<keyword evidence="5" id="KW-0378">Hydrolase</keyword>
<feature type="compositionally biased region" description="Low complexity" evidence="1">
    <location>
        <begin position="40"/>
        <end position="55"/>
    </location>
</feature>
<evidence type="ECO:0000313" key="6">
    <source>
        <dbReference type="Proteomes" id="UP001171606"/>
    </source>
</evidence>
<dbReference type="EMBL" id="JAUJSQ010000010">
    <property type="protein sequence ID" value="MDN7934436.1"/>
    <property type="molecule type" value="Genomic_DNA"/>
</dbReference>
<accession>A0ABT8PH26</accession>
<dbReference type="InterPro" id="IPR008928">
    <property type="entry name" value="6-hairpin_glycosidase_sf"/>
</dbReference>
<evidence type="ECO:0000259" key="4">
    <source>
        <dbReference type="Pfam" id="PF17678"/>
    </source>
</evidence>
<keyword evidence="2" id="KW-0732">Signal</keyword>
<feature type="region of interest" description="Disordered" evidence="1">
    <location>
        <begin position="39"/>
        <end position="67"/>
    </location>
</feature>
<evidence type="ECO:0000259" key="3">
    <source>
        <dbReference type="Pfam" id="PF07971"/>
    </source>
</evidence>
<dbReference type="NCBIfam" id="TIGR01180">
    <property type="entry name" value="aman2_put"/>
    <property type="match status" value="1"/>
</dbReference>
<protein>
    <submittedName>
        <fullName evidence="5">GH92 family glycosyl hydrolase</fullName>
        <ecNumber evidence="5">3.2.1.-</ecNumber>
    </submittedName>
</protein>
<dbReference type="Gene3D" id="3.30.2080.10">
    <property type="entry name" value="GH92 mannosidase domain"/>
    <property type="match status" value="1"/>
</dbReference>
<dbReference type="InterPro" id="IPR014718">
    <property type="entry name" value="GH-type_carb-bd"/>
</dbReference>
<dbReference type="RefSeq" id="WP_301756606.1">
    <property type="nucleotide sequence ID" value="NZ_JAUJSQ010000010.1"/>
</dbReference>
<dbReference type="InterPro" id="IPR005887">
    <property type="entry name" value="GH92_a_mannosidase_put"/>
</dbReference>
<comment type="caution">
    <text evidence="5">The sequence shown here is derived from an EMBL/GenBank/DDBJ whole genome shotgun (WGS) entry which is preliminary data.</text>
</comment>
<feature type="signal peptide" evidence="2">
    <location>
        <begin position="1"/>
        <end position="25"/>
    </location>
</feature>
<evidence type="ECO:0000256" key="1">
    <source>
        <dbReference type="SAM" id="MobiDB-lite"/>
    </source>
</evidence>
<sequence>MPRNWGLGTALLALCVAVTSCGGDADSPSSASLLNMAQAQGNQDGNGSGNSSNGNNGNGNDGSTAPEKNADIRVAQYVNPLIGTDYATDQPADPVGSGLGGGTFPGPTLPFGMMQWSPMTPTAQYDGRKGDGSGFSGGYWYGDTSITAFSVLHLSGTGCWSNGGYLNVMPQLSPGDAGTAAAFDHANETAQAGYYGVTLANGIKAELTTTVRTGLARFTFPALKQGQEATIALDPTVQNNRSQGSTNDTITQQGDRALSGTIAGSGFCWAGHAVPLYYYAEFSRPFATKPTLAKNSPVALTFAVDRRHPAVTMKLGISFVSEANAKKNLDAENGGGDAQGNANGHFDKVRAAASDAWNARLNAIQVTGGSDADKTKFYTALYHASLHPNVFNDVNGEYPDFYASNGAPAAPTRRVDKGRTMYANFSGWDIDRAFIQLQALLDPVRTSDIVQSLVLDAKACGAFPRWAYFNTETAVMPGDAGSIIVANAHAFGATNFDTQAALSIMKRSTAPGAACAGTPVMGSRADYDRLGYVPASGSGDNQTASNTLEYAVRDFAVSRFAAALGDAATAGTLLKSSGNWRNLFDQGAIRPKTSAGAWVTDGSGFMEGNAEQYTWYVPHDLAGVVAQAGGAAPVVKRLDAFFTHLNIGTEQPYFYVGNEVTMAVPWVYAWAGAPSHTQRVLHASLANEFGAGAAGLPGNDDLGAVSGWYVWAALGLYPVVPGVSGVAVSSPQFEKIDVRVGQHGGGYRLLRIIAPGAGSADTASFYVKSLALNGVSWPGAWLPLAQIAKGATLSYAMTADASATTWGTDASAMPSFPQAAGAP</sequence>
<reference evidence="5" key="1">
    <citation type="submission" date="2023-07" db="EMBL/GenBank/DDBJ databases">
        <title>A collection of bacterial strains from the Burkholderia cepacia Research Laboratory and Repository.</title>
        <authorList>
            <person name="Lipuma J."/>
            <person name="Spilker T."/>
            <person name="Caverly L."/>
        </authorList>
    </citation>
    <scope>NUCLEOTIDE SEQUENCE</scope>
    <source>
        <strain evidence="5">AU42020</strain>
    </source>
</reference>
<dbReference type="GO" id="GO:0016798">
    <property type="term" value="F:hydrolase activity, acting on glycosyl bonds"/>
    <property type="evidence" value="ECO:0007669"/>
    <property type="project" value="UniProtKB-KW"/>
</dbReference>
<evidence type="ECO:0000256" key="2">
    <source>
        <dbReference type="SAM" id="SignalP"/>
    </source>
</evidence>
<dbReference type="Pfam" id="PF17678">
    <property type="entry name" value="Glyco_hydro_92N"/>
    <property type="match status" value="1"/>
</dbReference>
<dbReference type="SUPFAM" id="SSF48208">
    <property type="entry name" value="Six-hairpin glycosidases"/>
    <property type="match status" value="1"/>
</dbReference>
<dbReference type="Pfam" id="PF07971">
    <property type="entry name" value="Glyco_hydro_92"/>
    <property type="match status" value="1"/>
</dbReference>
<proteinExistence type="predicted"/>
<dbReference type="Proteomes" id="UP001171606">
    <property type="component" value="Unassembled WGS sequence"/>
</dbReference>
<dbReference type="PANTHER" id="PTHR12143:SF39">
    <property type="entry name" value="SECRETED PROTEIN"/>
    <property type="match status" value="1"/>
</dbReference>
<keyword evidence="6" id="KW-1185">Reference proteome</keyword>
<dbReference type="InterPro" id="IPR050883">
    <property type="entry name" value="PNGase"/>
</dbReference>
<dbReference type="Gene3D" id="2.70.98.10">
    <property type="match status" value="1"/>
</dbReference>
<feature type="domain" description="Glycosyl hydrolase family 92" evidence="3">
    <location>
        <begin position="324"/>
        <end position="798"/>
    </location>
</feature>
<evidence type="ECO:0000313" key="5">
    <source>
        <dbReference type="EMBL" id="MDN7934436.1"/>
    </source>
</evidence>